<comment type="caution">
    <text evidence="1">The sequence shown here is derived from an EMBL/GenBank/DDBJ whole genome shotgun (WGS) entry which is preliminary data.</text>
</comment>
<reference evidence="1 2" key="1">
    <citation type="submission" date="2017-06" db="EMBL/GenBank/DDBJ databases">
        <title>Global population genomics of the pathogenic fungus Cryptococcus neoformans var. grubii.</title>
        <authorList>
            <person name="Cuomo C."/>
            <person name="Litvintseva A."/>
            <person name="Chen Y."/>
            <person name="Young S."/>
            <person name="Zeng Q."/>
            <person name="Chapman S."/>
            <person name="Gujja S."/>
            <person name="Saif S."/>
            <person name="Birren B."/>
        </authorList>
    </citation>
    <scope>NUCLEOTIDE SEQUENCE [LARGE SCALE GENOMIC DNA]</scope>
    <source>
        <strain evidence="1 2">Tu259-1</strain>
    </source>
</reference>
<gene>
    <name evidence="1" type="ORF">C361_01971</name>
</gene>
<accession>A0A854QFI3</accession>
<sequence>MIMVGKEGNQQQLPM</sequence>
<evidence type="ECO:0000313" key="1">
    <source>
        <dbReference type="EMBL" id="OXG24970.1"/>
    </source>
</evidence>
<dbReference type="EMBL" id="AMKT01000028">
    <property type="protein sequence ID" value="OXG24970.1"/>
    <property type="molecule type" value="Genomic_DNA"/>
</dbReference>
<evidence type="ECO:0000313" key="2">
    <source>
        <dbReference type="Proteomes" id="UP000199727"/>
    </source>
</evidence>
<protein>
    <submittedName>
        <fullName evidence="1">Uncharacterized protein</fullName>
    </submittedName>
</protein>
<proteinExistence type="predicted"/>
<dbReference type="Proteomes" id="UP000199727">
    <property type="component" value="Unassembled WGS sequence"/>
</dbReference>
<name>A0A854QFI3_CRYNE</name>
<organism evidence="1 2">
    <name type="scientific">Cryptococcus neoformans Tu259-1</name>
    <dbReference type="NCBI Taxonomy" id="1230072"/>
    <lineage>
        <taxon>Eukaryota</taxon>
        <taxon>Fungi</taxon>
        <taxon>Dikarya</taxon>
        <taxon>Basidiomycota</taxon>
        <taxon>Agaricomycotina</taxon>
        <taxon>Tremellomycetes</taxon>
        <taxon>Tremellales</taxon>
        <taxon>Cryptococcaceae</taxon>
        <taxon>Cryptococcus</taxon>
        <taxon>Cryptococcus neoformans species complex</taxon>
    </lineage>
</organism>